<accession>A0ACB9J6E3</accession>
<comment type="caution">
    <text evidence="1">The sequence shown here is derived from an EMBL/GenBank/DDBJ whole genome shotgun (WGS) entry which is preliminary data.</text>
</comment>
<evidence type="ECO:0000313" key="1">
    <source>
        <dbReference type="EMBL" id="KAI3816084.1"/>
    </source>
</evidence>
<dbReference type="EMBL" id="CM042022">
    <property type="protein sequence ID" value="KAI3816084.1"/>
    <property type="molecule type" value="Genomic_DNA"/>
</dbReference>
<keyword evidence="2" id="KW-1185">Reference proteome</keyword>
<protein>
    <submittedName>
        <fullName evidence="1">Uncharacterized protein</fullName>
    </submittedName>
</protein>
<gene>
    <name evidence="1" type="ORF">L1987_15772</name>
</gene>
<name>A0ACB9J6E3_9ASTR</name>
<dbReference type="Proteomes" id="UP001056120">
    <property type="component" value="Linkage Group LG05"/>
</dbReference>
<sequence length="311" mass="35484">MSISLADRSVKCPREIMENLLVKVGKFVFPMDFVILDMEVDDRVPLILGRPFLRTAKALICVFHGKLTLHVGDEMITFDAMKPVKGSTEQSDSVCMIDALIGDHRDSDPERDIDEPDPNLEEISEWVLELEKLLDEPDEYGDEDVPDDLLEMMVELDEIIGKTPSAGKLVESVEDPDDPGERLETTPLMIPHIEPLTFTIVHAEGIEVESPPKSRPPRKKLQELSESCDLERVKTPSMGMFRSDNLLGYLNRVIFGPGRFKLWWKDLIDKCNGGLRFDRSMSLLMLWRTGIPRRMKVVLVRIKEKPPDRFV</sequence>
<reference evidence="1 2" key="2">
    <citation type="journal article" date="2022" name="Mol. Ecol. Resour.">
        <title>The genomes of chicory, endive, great burdock and yacon provide insights into Asteraceae paleo-polyploidization history and plant inulin production.</title>
        <authorList>
            <person name="Fan W."/>
            <person name="Wang S."/>
            <person name="Wang H."/>
            <person name="Wang A."/>
            <person name="Jiang F."/>
            <person name="Liu H."/>
            <person name="Zhao H."/>
            <person name="Xu D."/>
            <person name="Zhang Y."/>
        </authorList>
    </citation>
    <scope>NUCLEOTIDE SEQUENCE [LARGE SCALE GENOMIC DNA]</scope>
    <source>
        <strain evidence="2">cv. Yunnan</strain>
        <tissue evidence="1">Leaves</tissue>
    </source>
</reference>
<proteinExistence type="predicted"/>
<reference evidence="2" key="1">
    <citation type="journal article" date="2022" name="Mol. Ecol. Resour.">
        <title>The genomes of chicory, endive, great burdock and yacon provide insights into Asteraceae palaeo-polyploidization history and plant inulin production.</title>
        <authorList>
            <person name="Fan W."/>
            <person name="Wang S."/>
            <person name="Wang H."/>
            <person name="Wang A."/>
            <person name="Jiang F."/>
            <person name="Liu H."/>
            <person name="Zhao H."/>
            <person name="Xu D."/>
            <person name="Zhang Y."/>
        </authorList>
    </citation>
    <scope>NUCLEOTIDE SEQUENCE [LARGE SCALE GENOMIC DNA]</scope>
    <source>
        <strain evidence="2">cv. Yunnan</strain>
    </source>
</reference>
<evidence type="ECO:0000313" key="2">
    <source>
        <dbReference type="Proteomes" id="UP001056120"/>
    </source>
</evidence>
<organism evidence="1 2">
    <name type="scientific">Smallanthus sonchifolius</name>
    <dbReference type="NCBI Taxonomy" id="185202"/>
    <lineage>
        <taxon>Eukaryota</taxon>
        <taxon>Viridiplantae</taxon>
        <taxon>Streptophyta</taxon>
        <taxon>Embryophyta</taxon>
        <taxon>Tracheophyta</taxon>
        <taxon>Spermatophyta</taxon>
        <taxon>Magnoliopsida</taxon>
        <taxon>eudicotyledons</taxon>
        <taxon>Gunneridae</taxon>
        <taxon>Pentapetalae</taxon>
        <taxon>asterids</taxon>
        <taxon>campanulids</taxon>
        <taxon>Asterales</taxon>
        <taxon>Asteraceae</taxon>
        <taxon>Asteroideae</taxon>
        <taxon>Heliantheae alliance</taxon>
        <taxon>Millerieae</taxon>
        <taxon>Smallanthus</taxon>
    </lineage>
</organism>